<evidence type="ECO:0000313" key="5">
    <source>
        <dbReference type="EMBL" id="KAK9059305.1"/>
    </source>
</evidence>
<dbReference type="EMBL" id="JBCNJP010000021">
    <property type="protein sequence ID" value="KAK9059305.1"/>
    <property type="molecule type" value="Genomic_DNA"/>
</dbReference>
<protein>
    <recommendedName>
        <fullName evidence="7">Late embryogenesis abundant protein LEA-2 subgroup domain-containing protein</fullName>
    </recommendedName>
</protein>
<reference evidence="5 6" key="1">
    <citation type="submission" date="2024-04" db="EMBL/GenBank/DDBJ databases">
        <title>The reference genome of an endangered Asteraceae, Deinandra increscens subsp. villosa, native to the Central Coast of California.</title>
        <authorList>
            <person name="Guilliams M."/>
            <person name="Hasenstab-Lehman K."/>
            <person name="Meyer R."/>
            <person name="Mcevoy S."/>
        </authorList>
    </citation>
    <scope>NUCLEOTIDE SEQUENCE [LARGE SCALE GENOMIC DNA]</scope>
    <source>
        <tissue evidence="5">Leaf</tissue>
    </source>
</reference>
<dbReference type="PANTHER" id="PTHR31234">
    <property type="entry name" value="LATE EMBRYOGENESIS ABUNDANT (LEA) HYDROXYPROLINE-RICH GLYCOPROTEIN FAMILY"/>
    <property type="match status" value="1"/>
</dbReference>
<keyword evidence="4" id="KW-0812">Transmembrane</keyword>
<keyword evidence="6" id="KW-1185">Reference proteome</keyword>
<dbReference type="GO" id="GO:0098542">
    <property type="term" value="P:defense response to other organism"/>
    <property type="evidence" value="ECO:0007669"/>
    <property type="project" value="InterPro"/>
</dbReference>
<organism evidence="5 6">
    <name type="scientific">Deinandra increscens subsp. villosa</name>
    <dbReference type="NCBI Taxonomy" id="3103831"/>
    <lineage>
        <taxon>Eukaryota</taxon>
        <taxon>Viridiplantae</taxon>
        <taxon>Streptophyta</taxon>
        <taxon>Embryophyta</taxon>
        <taxon>Tracheophyta</taxon>
        <taxon>Spermatophyta</taxon>
        <taxon>Magnoliopsida</taxon>
        <taxon>eudicotyledons</taxon>
        <taxon>Gunneridae</taxon>
        <taxon>Pentapetalae</taxon>
        <taxon>asterids</taxon>
        <taxon>campanulids</taxon>
        <taxon>Asterales</taxon>
        <taxon>Asteraceae</taxon>
        <taxon>Asteroideae</taxon>
        <taxon>Heliantheae alliance</taxon>
        <taxon>Madieae</taxon>
        <taxon>Madiinae</taxon>
        <taxon>Deinandra</taxon>
    </lineage>
</organism>
<evidence type="ECO:0000256" key="4">
    <source>
        <dbReference type="SAM" id="Phobius"/>
    </source>
</evidence>
<feature type="transmembrane region" description="Helical" evidence="4">
    <location>
        <begin position="40"/>
        <end position="63"/>
    </location>
</feature>
<dbReference type="Proteomes" id="UP001408789">
    <property type="component" value="Unassembled WGS sequence"/>
</dbReference>
<evidence type="ECO:0000313" key="6">
    <source>
        <dbReference type="Proteomes" id="UP001408789"/>
    </source>
</evidence>
<gene>
    <name evidence="5" type="ORF">SSX86_021924</name>
</gene>
<proteinExistence type="predicted"/>
<dbReference type="GO" id="GO:0005886">
    <property type="term" value="C:plasma membrane"/>
    <property type="evidence" value="ECO:0007669"/>
    <property type="project" value="TreeGrafter"/>
</dbReference>
<accession>A0AAP0CM89</accession>
<feature type="region of interest" description="Disordered" evidence="3">
    <location>
        <begin position="1"/>
        <end position="23"/>
    </location>
</feature>
<dbReference type="InterPro" id="IPR044839">
    <property type="entry name" value="NDR1-like"/>
</dbReference>
<sequence>MADPESHTSPLAPAGEKSDEQPSTTIALYRRRKHQETSKTIVYVLAAAVFLSTIFLIIASVFLRAVNPQLRLRTVTIQNFQYEITNSTNSTSSLNITMLTEVTLNNKNFGRYVFENCNAVVLHGNSTIGGGFISGGRVGAKKTRSISVVMEIGSGNLNLSRSGSDSTDQVMEIRSYAKMTGRVHVTKLVNRRKTIEMNCTINLNLASRSFMNLLCS</sequence>
<evidence type="ECO:0008006" key="7">
    <source>
        <dbReference type="Google" id="ProtNLM"/>
    </source>
</evidence>
<comment type="subcellular location">
    <subcellularLocation>
        <location evidence="1">Membrane</location>
    </subcellularLocation>
</comment>
<keyword evidence="4" id="KW-1133">Transmembrane helix</keyword>
<dbReference type="AlphaFoldDB" id="A0AAP0CM89"/>
<evidence type="ECO:0000256" key="3">
    <source>
        <dbReference type="SAM" id="MobiDB-lite"/>
    </source>
</evidence>
<name>A0AAP0CM89_9ASTR</name>
<keyword evidence="2 4" id="KW-0472">Membrane</keyword>
<comment type="caution">
    <text evidence="5">The sequence shown here is derived from an EMBL/GenBank/DDBJ whole genome shotgun (WGS) entry which is preliminary data.</text>
</comment>
<evidence type="ECO:0000256" key="1">
    <source>
        <dbReference type="ARBA" id="ARBA00004370"/>
    </source>
</evidence>
<evidence type="ECO:0000256" key="2">
    <source>
        <dbReference type="ARBA" id="ARBA00023136"/>
    </source>
</evidence>
<dbReference type="PANTHER" id="PTHR31234:SF3">
    <property type="entry name" value="LATE EMBRYOGENESIS ABUNDANT (LEA) HYDROXYPROLINE-RICH GLYCOPROTEIN FAMILY"/>
    <property type="match status" value="1"/>
</dbReference>